<comment type="catalytic activity">
    <reaction evidence="6">
        <text>precorrin-2 + NAD(+) = sirohydrochlorin + NADH + 2 H(+)</text>
        <dbReference type="Rhea" id="RHEA:15613"/>
        <dbReference type="ChEBI" id="CHEBI:15378"/>
        <dbReference type="ChEBI" id="CHEBI:57540"/>
        <dbReference type="ChEBI" id="CHEBI:57945"/>
        <dbReference type="ChEBI" id="CHEBI:58351"/>
        <dbReference type="ChEBI" id="CHEBI:58827"/>
        <dbReference type="EC" id="1.3.1.76"/>
    </reaction>
</comment>
<dbReference type="SUPFAM" id="SSF75615">
    <property type="entry name" value="Siroheme synthase middle domains-like"/>
    <property type="match status" value="1"/>
</dbReference>
<keyword evidence="9" id="KW-1185">Reference proteome</keyword>
<sequence>MQPLIINLTGKKVVIAGGGRIAARKAKTLADQKAEITFIAPDFCEEILELSREKDYIFIHRKALPNDFENAFLAILATNDRNANKDLGNLLSPNQLVCVVDESEEGNVSFPATIQRGYLQVAVTTNGSSPKLTRKLKKELEKKFDHSWKSYSEFLHQCRRKLKKLNITSEERNELLEEIIDERYRIDESAKEEILKHLQKIGF</sequence>
<dbReference type="UniPathway" id="UPA00262">
    <property type="reaction ID" value="UER00222"/>
</dbReference>
<evidence type="ECO:0000256" key="1">
    <source>
        <dbReference type="ARBA" id="ARBA00005010"/>
    </source>
</evidence>
<evidence type="ECO:0000256" key="4">
    <source>
        <dbReference type="ARBA" id="ARBA00023027"/>
    </source>
</evidence>
<dbReference type="GO" id="GO:0019354">
    <property type="term" value="P:siroheme biosynthetic process"/>
    <property type="evidence" value="ECO:0007669"/>
    <property type="project" value="UniProtKB-UniPathway"/>
</dbReference>
<evidence type="ECO:0000256" key="2">
    <source>
        <dbReference type="ARBA" id="ARBA00012400"/>
    </source>
</evidence>
<dbReference type="InterPro" id="IPR028161">
    <property type="entry name" value="Met8-like"/>
</dbReference>
<gene>
    <name evidence="8" type="ORF">AC625_12440</name>
</gene>
<dbReference type="STRING" id="1679170.AC625_12440"/>
<organism evidence="8 9">
    <name type="scientific">Peribacillus loiseleuriae</name>
    <dbReference type="NCBI Taxonomy" id="1679170"/>
    <lineage>
        <taxon>Bacteria</taxon>
        <taxon>Bacillati</taxon>
        <taxon>Bacillota</taxon>
        <taxon>Bacilli</taxon>
        <taxon>Bacillales</taxon>
        <taxon>Bacillaceae</taxon>
        <taxon>Peribacillus</taxon>
    </lineage>
</organism>
<dbReference type="Pfam" id="PF13241">
    <property type="entry name" value="NAD_binding_7"/>
    <property type="match status" value="1"/>
</dbReference>
<dbReference type="InterPro" id="IPR042518">
    <property type="entry name" value="SirC_C"/>
</dbReference>
<dbReference type="GO" id="GO:0043115">
    <property type="term" value="F:precorrin-2 dehydrogenase activity"/>
    <property type="evidence" value="ECO:0007669"/>
    <property type="project" value="UniProtKB-EC"/>
</dbReference>
<proteinExistence type="predicted"/>
<evidence type="ECO:0000256" key="5">
    <source>
        <dbReference type="ARBA" id="ARBA00023244"/>
    </source>
</evidence>
<dbReference type="RefSeq" id="WP_049681559.1">
    <property type="nucleotide sequence ID" value="NZ_LFZW01000001.1"/>
</dbReference>
<dbReference type="InterPro" id="IPR036291">
    <property type="entry name" value="NAD(P)-bd_dom_sf"/>
</dbReference>
<keyword evidence="3" id="KW-0560">Oxidoreductase</keyword>
<dbReference type="Proteomes" id="UP000037146">
    <property type="component" value="Unassembled WGS sequence"/>
</dbReference>
<dbReference type="InterPro" id="IPR006367">
    <property type="entry name" value="Sirohaem_synthase_N"/>
</dbReference>
<dbReference type="PANTHER" id="PTHR35330">
    <property type="entry name" value="SIROHEME BIOSYNTHESIS PROTEIN MET8"/>
    <property type="match status" value="1"/>
</dbReference>
<evidence type="ECO:0000313" key="9">
    <source>
        <dbReference type="Proteomes" id="UP000037146"/>
    </source>
</evidence>
<dbReference type="PANTHER" id="PTHR35330:SF1">
    <property type="entry name" value="SIROHEME BIOSYNTHESIS PROTEIN MET8"/>
    <property type="match status" value="1"/>
</dbReference>
<accession>A0A0K9GVC4</accession>
<dbReference type="OrthoDB" id="9773765at2"/>
<comment type="caution">
    <text evidence="8">The sequence shown here is derived from an EMBL/GenBank/DDBJ whole genome shotgun (WGS) entry which is preliminary data.</text>
</comment>
<name>A0A0K9GVC4_9BACI</name>
<dbReference type="InterPro" id="IPR028281">
    <property type="entry name" value="Sirohaem_synthase_central"/>
</dbReference>
<keyword evidence="4" id="KW-0520">NAD</keyword>
<dbReference type="Pfam" id="PF22440">
    <property type="entry name" value="SirC_C"/>
    <property type="match status" value="1"/>
</dbReference>
<evidence type="ECO:0000256" key="3">
    <source>
        <dbReference type="ARBA" id="ARBA00023002"/>
    </source>
</evidence>
<dbReference type="GO" id="GO:0004325">
    <property type="term" value="F:ferrochelatase activity"/>
    <property type="evidence" value="ECO:0007669"/>
    <property type="project" value="InterPro"/>
</dbReference>
<protein>
    <recommendedName>
        <fullName evidence="2">precorrin-2 dehydrogenase</fullName>
        <ecNumber evidence="2">1.3.1.76</ecNumber>
    </recommendedName>
</protein>
<dbReference type="PATRIC" id="fig|1679170.3.peg.2833"/>
<keyword evidence="5" id="KW-0627">Porphyrin biosynthesis</keyword>
<dbReference type="AlphaFoldDB" id="A0A0K9GVC4"/>
<evidence type="ECO:0000256" key="6">
    <source>
        <dbReference type="ARBA" id="ARBA00047561"/>
    </source>
</evidence>
<dbReference type="EMBL" id="LFZW01000001">
    <property type="protein sequence ID" value="KMY50212.1"/>
    <property type="molecule type" value="Genomic_DNA"/>
</dbReference>
<feature type="domain" description="Siroheme synthase central" evidence="7">
    <location>
        <begin position="116"/>
        <end position="142"/>
    </location>
</feature>
<dbReference type="Gene3D" id="1.10.8.610">
    <property type="entry name" value="SirC, precorrin-2 dehydrogenase, C-terminal helical domain-like"/>
    <property type="match status" value="1"/>
</dbReference>
<dbReference type="EC" id="1.3.1.76" evidence="2"/>
<dbReference type="SUPFAM" id="SSF51735">
    <property type="entry name" value="NAD(P)-binding Rossmann-fold domains"/>
    <property type="match status" value="1"/>
</dbReference>
<evidence type="ECO:0000313" key="8">
    <source>
        <dbReference type="EMBL" id="KMY50212.1"/>
    </source>
</evidence>
<dbReference type="Gene3D" id="3.40.50.720">
    <property type="entry name" value="NAD(P)-binding Rossmann-like Domain"/>
    <property type="match status" value="1"/>
</dbReference>
<dbReference type="NCBIfam" id="TIGR01470">
    <property type="entry name" value="cysG_Nterm"/>
    <property type="match status" value="1"/>
</dbReference>
<dbReference type="NCBIfam" id="NF005222">
    <property type="entry name" value="PRK06718.1"/>
    <property type="match status" value="1"/>
</dbReference>
<dbReference type="Pfam" id="PF14824">
    <property type="entry name" value="Sirohm_synth_M"/>
    <property type="match status" value="1"/>
</dbReference>
<evidence type="ECO:0000259" key="7">
    <source>
        <dbReference type="Pfam" id="PF14824"/>
    </source>
</evidence>
<reference evidence="9" key="1">
    <citation type="submission" date="2015-07" db="EMBL/GenBank/DDBJ databases">
        <title>Genome sequencing project for genomic taxonomy and phylogenomics of Bacillus-like bacteria.</title>
        <authorList>
            <person name="Liu B."/>
            <person name="Wang J."/>
            <person name="Zhu Y."/>
            <person name="Liu G."/>
            <person name="Chen Q."/>
            <person name="Chen Z."/>
            <person name="Lan J."/>
            <person name="Che J."/>
            <person name="Ge C."/>
            <person name="Shi H."/>
            <person name="Pan Z."/>
            <person name="Liu X."/>
        </authorList>
    </citation>
    <scope>NUCLEOTIDE SEQUENCE [LARGE SCALE GENOMIC DNA]</scope>
    <source>
        <strain evidence="9">FJAT-27997</strain>
    </source>
</reference>
<comment type="pathway">
    <text evidence="1">Porphyrin-containing compound metabolism; siroheme biosynthesis; sirohydrochlorin from precorrin-2: step 1/1.</text>
</comment>